<organism evidence="4 5">
    <name type="scientific">Lyngbya aestuarii BL J</name>
    <dbReference type="NCBI Taxonomy" id="1348334"/>
    <lineage>
        <taxon>Bacteria</taxon>
        <taxon>Bacillati</taxon>
        <taxon>Cyanobacteriota</taxon>
        <taxon>Cyanophyceae</taxon>
        <taxon>Oscillatoriophycideae</taxon>
        <taxon>Oscillatoriales</taxon>
        <taxon>Microcoleaceae</taxon>
        <taxon>Lyngbya</taxon>
    </lineage>
</organism>
<dbReference type="PANTHER" id="PTHR45138">
    <property type="entry name" value="REGULATORY COMPONENTS OF SENSORY TRANSDUCTION SYSTEM"/>
    <property type="match status" value="1"/>
</dbReference>
<keyword evidence="1" id="KW-0597">Phosphoprotein</keyword>
<dbReference type="SUPFAM" id="SSF52172">
    <property type="entry name" value="CheY-like"/>
    <property type="match status" value="1"/>
</dbReference>
<dbReference type="InterPro" id="IPR050469">
    <property type="entry name" value="Diguanylate_Cyclase"/>
</dbReference>
<evidence type="ECO:0000313" key="5">
    <source>
        <dbReference type="Proteomes" id="UP000017127"/>
    </source>
</evidence>
<dbReference type="SMART" id="SM00267">
    <property type="entry name" value="GGDEF"/>
    <property type="match status" value="1"/>
</dbReference>
<dbReference type="AlphaFoldDB" id="U7QPH5"/>
<dbReference type="GO" id="GO:0043709">
    <property type="term" value="P:cell adhesion involved in single-species biofilm formation"/>
    <property type="evidence" value="ECO:0007669"/>
    <property type="project" value="TreeGrafter"/>
</dbReference>
<dbReference type="Gene3D" id="3.30.70.270">
    <property type="match status" value="1"/>
</dbReference>
<proteinExistence type="predicted"/>
<keyword evidence="5" id="KW-1185">Reference proteome</keyword>
<dbReference type="Pfam" id="PF08448">
    <property type="entry name" value="PAS_4"/>
    <property type="match status" value="1"/>
</dbReference>
<dbReference type="CDD" id="cd01949">
    <property type="entry name" value="GGDEF"/>
    <property type="match status" value="1"/>
</dbReference>
<dbReference type="FunFam" id="3.30.70.270:FF:000001">
    <property type="entry name" value="Diguanylate cyclase domain protein"/>
    <property type="match status" value="1"/>
</dbReference>
<sequence length="455" mass="51574">MIYPNDNSILGRILIVDDCLDNLNFLAEMLKSYGYLTIKAENAEIARIKTESEHPDLILLDIVMPGMDGYEFCKTLKYNPNNSDIPIIFMSALDELFDKIKAFKVGGVDYIPKPFQVEEVVARVENQLALKHQKIQLTQEIERRQHVEEILCESRGLLASVLNSSPDGIAAFKAVRDQTGKIASFRCVVANPRVAQLISQPPNSLVGQRVLKSMIDQLDNTLFEQLVRVVETGETLNQEFYFDIHHTQHWYQITAVKNGEGFAVTIRDVSERKEWEMLLNQTSQNLYQQAISDSLTNIGNRRAFDHYLEQEWHRAKREKLVLSLILADVDYFKDYNDHYGHQAGDECLRQIAQAIHDAVKRPGDFVARYGGEEFAVILPNTDIEGAKLVAELIHSQIHQLQLSHAQSTVCPYITLSLGVSACVPQPEDSFKMLIARADGALYQAKEQGRDRIVEG</sequence>
<dbReference type="InterPro" id="IPR011006">
    <property type="entry name" value="CheY-like_superfamily"/>
</dbReference>
<dbReference type="InterPro" id="IPR001789">
    <property type="entry name" value="Sig_transdc_resp-reg_receiver"/>
</dbReference>
<dbReference type="Proteomes" id="UP000017127">
    <property type="component" value="Unassembled WGS sequence"/>
</dbReference>
<gene>
    <name evidence="4" type="ORF">M595_1015</name>
</gene>
<dbReference type="GO" id="GO:0052621">
    <property type="term" value="F:diguanylate cyclase activity"/>
    <property type="evidence" value="ECO:0007669"/>
    <property type="project" value="TreeGrafter"/>
</dbReference>
<dbReference type="Pfam" id="PF00990">
    <property type="entry name" value="GGDEF"/>
    <property type="match status" value="1"/>
</dbReference>
<dbReference type="Pfam" id="PF00072">
    <property type="entry name" value="Response_reg"/>
    <property type="match status" value="1"/>
</dbReference>
<dbReference type="Gene3D" id="3.40.50.2300">
    <property type="match status" value="1"/>
</dbReference>
<dbReference type="InterPro" id="IPR043128">
    <property type="entry name" value="Rev_trsase/Diguanyl_cyclase"/>
</dbReference>
<dbReference type="SUPFAM" id="SSF55073">
    <property type="entry name" value="Nucleotide cyclase"/>
    <property type="match status" value="1"/>
</dbReference>
<dbReference type="InterPro" id="IPR000160">
    <property type="entry name" value="GGDEF_dom"/>
</dbReference>
<dbReference type="SUPFAM" id="SSF55785">
    <property type="entry name" value="PYP-like sensor domain (PAS domain)"/>
    <property type="match status" value="1"/>
</dbReference>
<dbReference type="OrthoDB" id="453368at2"/>
<feature type="domain" description="GGDEF" evidence="3">
    <location>
        <begin position="320"/>
        <end position="455"/>
    </location>
</feature>
<accession>U7QPH5</accession>
<dbReference type="CDD" id="cd19920">
    <property type="entry name" value="REC_PA4781-like"/>
    <property type="match status" value="1"/>
</dbReference>
<evidence type="ECO:0000313" key="4">
    <source>
        <dbReference type="EMBL" id="ERT09000.1"/>
    </source>
</evidence>
<dbReference type="NCBIfam" id="TIGR00254">
    <property type="entry name" value="GGDEF"/>
    <property type="match status" value="1"/>
</dbReference>
<evidence type="ECO:0000259" key="3">
    <source>
        <dbReference type="PROSITE" id="PS50887"/>
    </source>
</evidence>
<dbReference type="InterPro" id="IPR013656">
    <property type="entry name" value="PAS_4"/>
</dbReference>
<reference evidence="4 5" key="1">
    <citation type="journal article" date="2013" name="Front. Microbiol.">
        <title>Comparative genomic analyses of the cyanobacterium, Lyngbya aestuarii BL J, a powerful hydrogen producer.</title>
        <authorList>
            <person name="Kothari A."/>
            <person name="Vaughn M."/>
            <person name="Garcia-Pichel F."/>
        </authorList>
    </citation>
    <scope>NUCLEOTIDE SEQUENCE [LARGE SCALE GENOMIC DNA]</scope>
    <source>
        <strain evidence="4 5">BL J</strain>
    </source>
</reference>
<dbReference type="GO" id="GO:1902201">
    <property type="term" value="P:negative regulation of bacterial-type flagellum-dependent cell motility"/>
    <property type="evidence" value="ECO:0007669"/>
    <property type="project" value="TreeGrafter"/>
</dbReference>
<dbReference type="PANTHER" id="PTHR45138:SF9">
    <property type="entry name" value="DIGUANYLATE CYCLASE DGCM-RELATED"/>
    <property type="match status" value="1"/>
</dbReference>
<feature type="domain" description="Response regulatory" evidence="2">
    <location>
        <begin position="12"/>
        <end position="128"/>
    </location>
</feature>
<evidence type="ECO:0000256" key="1">
    <source>
        <dbReference type="PROSITE-ProRule" id="PRU00169"/>
    </source>
</evidence>
<name>U7QPH5_9CYAN</name>
<feature type="modified residue" description="4-aspartylphosphate" evidence="1">
    <location>
        <position position="61"/>
    </location>
</feature>
<dbReference type="SMART" id="SM00448">
    <property type="entry name" value="REC"/>
    <property type="match status" value="1"/>
</dbReference>
<dbReference type="PROSITE" id="PS50110">
    <property type="entry name" value="RESPONSE_REGULATORY"/>
    <property type="match status" value="1"/>
</dbReference>
<dbReference type="InterPro" id="IPR029787">
    <property type="entry name" value="Nucleotide_cyclase"/>
</dbReference>
<dbReference type="GO" id="GO:0005886">
    <property type="term" value="C:plasma membrane"/>
    <property type="evidence" value="ECO:0007669"/>
    <property type="project" value="TreeGrafter"/>
</dbReference>
<evidence type="ECO:0000259" key="2">
    <source>
        <dbReference type="PROSITE" id="PS50110"/>
    </source>
</evidence>
<dbReference type="RefSeq" id="WP_023064832.1">
    <property type="nucleotide sequence ID" value="NZ_AUZM01000006.1"/>
</dbReference>
<protein>
    <submittedName>
        <fullName evidence="4">Diguanylate cyclase domain protein</fullName>
    </submittedName>
</protein>
<dbReference type="EMBL" id="AUZM01000006">
    <property type="protein sequence ID" value="ERT09000.1"/>
    <property type="molecule type" value="Genomic_DNA"/>
</dbReference>
<dbReference type="InterPro" id="IPR035965">
    <property type="entry name" value="PAS-like_dom_sf"/>
</dbReference>
<comment type="caution">
    <text evidence="4">The sequence shown here is derived from an EMBL/GenBank/DDBJ whole genome shotgun (WGS) entry which is preliminary data.</text>
</comment>
<dbReference type="GO" id="GO:0000160">
    <property type="term" value="P:phosphorelay signal transduction system"/>
    <property type="evidence" value="ECO:0007669"/>
    <property type="project" value="InterPro"/>
</dbReference>
<dbReference type="Gene3D" id="3.30.450.20">
    <property type="entry name" value="PAS domain"/>
    <property type="match status" value="1"/>
</dbReference>
<dbReference type="PROSITE" id="PS50887">
    <property type="entry name" value="GGDEF"/>
    <property type="match status" value="1"/>
</dbReference>